<evidence type="ECO:0000259" key="7">
    <source>
        <dbReference type="PROSITE" id="PS01124"/>
    </source>
</evidence>
<dbReference type="GO" id="GO:0003700">
    <property type="term" value="F:DNA-binding transcription factor activity"/>
    <property type="evidence" value="ECO:0007669"/>
    <property type="project" value="InterPro"/>
</dbReference>
<reference evidence="8 9" key="1">
    <citation type="submission" date="2017-06" db="EMBL/GenBank/DDBJ databases">
        <title>Draft genome sequence of anaerobic fermentative bacterium Anaeromicrobium sediminis DY2726D isolated from West Pacific Ocean sediments.</title>
        <authorList>
            <person name="Zeng X."/>
        </authorList>
    </citation>
    <scope>NUCLEOTIDE SEQUENCE [LARGE SCALE GENOMIC DNA]</scope>
    <source>
        <strain evidence="8 9">DY2726D</strain>
    </source>
</reference>
<dbReference type="SUPFAM" id="SSF51445">
    <property type="entry name" value="(Trans)glycosidases"/>
    <property type="match status" value="1"/>
</dbReference>
<sequence>MNDNHDFFNNQGHLPFTFTILTQKKHPMLWHKEIEIILVLSGKLNVDLGHKTYTLEKKDLLLLNTNEGHSLTHACDNTVVLSLKINPTFYKNYYSKLLDISLDCKSFLFNGENSKYEQLRHLLAKMMSIFYDNDEYAHIHLLKESLYLLEYLLSNFKGDKETIRSYEKYSHERLRRIMNFIEYNYTQKITLSDLAQMEFISVHYLSKLFKKNLSIGFHEYLSQFRLNKSMKDLLYTNKNIIDVALDNGFPNVKSYTKLFKEKHTMTPDEFRKNINSKDSYVYSDSFNIPDDYKEIIKSFITKQGISLKEDPKLNHSINVDINKPVGMHNKFEKILYFDLVYDGLNTNWQDNLKKIQQEMKFDYIRFSGIFTEGMYFYNKEENTYNWFNIDTLLDFFMKNNLKPFIELYYTSKKYSLSRWHTLLQNFLQHCIDRYGLYEVQRWKFEFSSEDRNYEKSISLYVKTINVVMKNFAKLKFGILFVPAPNFEELYFLINFENRNLDFMSVEMTEDAFLKKKSLVKELLANIRKMNLKTYFIKVENNHYLNDTSFKASYMINEILNDLDESSRQITFVDDLRSSKMFYGDLGLLTYNGFKKPTYNSFYLLTKLKGLILKKGPNYLILRNNNKFQILLYNYSEIKDYSMLTFEQYKGAKEVLIDNKTHIEVTLNLSNGKYKFKTYTLSSRSGCIFNAWIDLGASNNLTSEDLEYLNYKEQMDLSIATTYIDQSYTIREDLGNDTVKLIQIEKI</sequence>
<dbReference type="InterPro" id="IPR014710">
    <property type="entry name" value="RmlC-like_jellyroll"/>
</dbReference>
<dbReference type="Gene3D" id="3.20.20.80">
    <property type="entry name" value="Glycosidases"/>
    <property type="match status" value="1"/>
</dbReference>
<feature type="domain" description="HTH araC/xylS-type" evidence="7">
    <location>
        <begin position="175"/>
        <end position="273"/>
    </location>
</feature>
<evidence type="ECO:0000256" key="5">
    <source>
        <dbReference type="ARBA" id="ARBA00023163"/>
    </source>
</evidence>
<dbReference type="PANTHER" id="PTHR43280">
    <property type="entry name" value="ARAC-FAMILY TRANSCRIPTIONAL REGULATOR"/>
    <property type="match status" value="1"/>
</dbReference>
<dbReference type="Pfam" id="PF12833">
    <property type="entry name" value="HTH_18"/>
    <property type="match status" value="1"/>
</dbReference>
<dbReference type="PROSITE" id="PS01124">
    <property type="entry name" value="HTH_ARAC_FAMILY_2"/>
    <property type="match status" value="1"/>
</dbReference>
<dbReference type="InterPro" id="IPR009057">
    <property type="entry name" value="Homeodomain-like_sf"/>
</dbReference>
<protein>
    <recommendedName>
        <fullName evidence="7">HTH araC/xylS-type domain-containing protein</fullName>
    </recommendedName>
</protein>
<dbReference type="Proteomes" id="UP000216024">
    <property type="component" value="Unassembled WGS sequence"/>
</dbReference>
<proteinExistence type="inferred from homology"/>
<dbReference type="Gene3D" id="1.10.10.60">
    <property type="entry name" value="Homeodomain-like"/>
    <property type="match status" value="2"/>
</dbReference>
<keyword evidence="9" id="KW-1185">Reference proteome</keyword>
<gene>
    <name evidence="8" type="ORF">CCE28_11415</name>
</gene>
<dbReference type="InterPro" id="IPR017853">
    <property type="entry name" value="GH"/>
</dbReference>
<evidence type="ECO:0000256" key="2">
    <source>
        <dbReference type="ARBA" id="ARBA00022801"/>
    </source>
</evidence>
<organism evidence="8 9">
    <name type="scientific">Anaeromicrobium sediminis</name>
    <dbReference type="NCBI Taxonomy" id="1478221"/>
    <lineage>
        <taxon>Bacteria</taxon>
        <taxon>Bacillati</taxon>
        <taxon>Bacillota</taxon>
        <taxon>Clostridia</taxon>
        <taxon>Peptostreptococcales</taxon>
        <taxon>Thermotaleaceae</taxon>
        <taxon>Anaeromicrobium</taxon>
    </lineage>
</organism>
<keyword evidence="5" id="KW-0804">Transcription</keyword>
<evidence type="ECO:0000256" key="3">
    <source>
        <dbReference type="ARBA" id="ARBA00023015"/>
    </source>
</evidence>
<dbReference type="GO" id="GO:0016798">
    <property type="term" value="F:hydrolase activity, acting on glycosyl bonds"/>
    <property type="evidence" value="ECO:0007669"/>
    <property type="project" value="UniProtKB-KW"/>
</dbReference>
<evidence type="ECO:0000256" key="6">
    <source>
        <dbReference type="ARBA" id="ARBA00023295"/>
    </source>
</evidence>
<dbReference type="EMBL" id="NIBG01000009">
    <property type="protein sequence ID" value="PAB59119.1"/>
    <property type="molecule type" value="Genomic_DNA"/>
</dbReference>
<dbReference type="InterPro" id="IPR049166">
    <property type="entry name" value="GH39_cat"/>
</dbReference>
<dbReference type="InterPro" id="IPR003313">
    <property type="entry name" value="AraC-bd"/>
</dbReference>
<keyword evidence="2" id="KW-0378">Hydrolase</keyword>
<dbReference type="PANTHER" id="PTHR43280:SF2">
    <property type="entry name" value="HTH-TYPE TRANSCRIPTIONAL REGULATOR EXSA"/>
    <property type="match status" value="1"/>
</dbReference>
<evidence type="ECO:0000313" key="8">
    <source>
        <dbReference type="EMBL" id="PAB59119.1"/>
    </source>
</evidence>
<keyword evidence="4" id="KW-0238">DNA-binding</keyword>
<evidence type="ECO:0000256" key="1">
    <source>
        <dbReference type="ARBA" id="ARBA00008875"/>
    </source>
</evidence>
<dbReference type="SUPFAM" id="SSF51215">
    <property type="entry name" value="Regulatory protein AraC"/>
    <property type="match status" value="1"/>
</dbReference>
<dbReference type="Gene3D" id="2.60.40.1500">
    <property type="entry name" value="Glycosyl hydrolase domain, family 39"/>
    <property type="match status" value="1"/>
</dbReference>
<dbReference type="Pfam" id="PF02311">
    <property type="entry name" value="AraC_binding"/>
    <property type="match status" value="1"/>
</dbReference>
<evidence type="ECO:0000313" key="9">
    <source>
        <dbReference type="Proteomes" id="UP000216024"/>
    </source>
</evidence>
<dbReference type="SMART" id="SM00342">
    <property type="entry name" value="HTH_ARAC"/>
    <property type="match status" value="1"/>
</dbReference>
<accession>A0A267MHS1</accession>
<dbReference type="SUPFAM" id="SSF51011">
    <property type="entry name" value="Glycosyl hydrolase domain"/>
    <property type="match status" value="1"/>
</dbReference>
<dbReference type="Gene3D" id="2.60.120.10">
    <property type="entry name" value="Jelly Rolls"/>
    <property type="match status" value="1"/>
</dbReference>
<name>A0A267MHS1_9FIRM</name>
<comment type="caution">
    <text evidence="8">The sequence shown here is derived from an EMBL/GenBank/DDBJ whole genome shotgun (WGS) entry which is preliminary data.</text>
</comment>
<dbReference type="AlphaFoldDB" id="A0A267MHS1"/>
<keyword evidence="3" id="KW-0805">Transcription regulation</keyword>
<dbReference type="SUPFAM" id="SSF46689">
    <property type="entry name" value="Homeodomain-like"/>
    <property type="match status" value="2"/>
</dbReference>
<dbReference type="InterPro" id="IPR018060">
    <property type="entry name" value="HTH_AraC"/>
</dbReference>
<dbReference type="GO" id="GO:0043565">
    <property type="term" value="F:sequence-specific DNA binding"/>
    <property type="evidence" value="ECO:0007669"/>
    <property type="project" value="InterPro"/>
</dbReference>
<dbReference type="InterPro" id="IPR037923">
    <property type="entry name" value="HTH-like"/>
</dbReference>
<dbReference type="Pfam" id="PF01229">
    <property type="entry name" value="Glyco_hydro_39"/>
    <property type="match status" value="1"/>
</dbReference>
<dbReference type="RefSeq" id="WP_095133849.1">
    <property type="nucleotide sequence ID" value="NZ_NIBG01000009.1"/>
</dbReference>
<keyword evidence="6" id="KW-0326">Glycosidase</keyword>
<evidence type="ECO:0000256" key="4">
    <source>
        <dbReference type="ARBA" id="ARBA00023125"/>
    </source>
</evidence>
<comment type="similarity">
    <text evidence="1">Belongs to the glycosyl hydrolase 39 family.</text>
</comment>
<dbReference type="OrthoDB" id="9776971at2"/>